<dbReference type="EC" id="1.1.-.-" evidence="4"/>
<dbReference type="PRINTS" id="PR00081">
    <property type="entry name" value="GDHRDH"/>
</dbReference>
<dbReference type="GO" id="GO:0016491">
    <property type="term" value="F:oxidoreductase activity"/>
    <property type="evidence" value="ECO:0007669"/>
    <property type="project" value="UniProtKB-KW"/>
</dbReference>
<reference evidence="4 5" key="2">
    <citation type="journal article" date="2024" name="Int. J. Syst. Evol. Microbiol.">
        <title>Promethearchaeum syntrophicum gen. nov., sp. nov., an anaerobic, obligately syntrophic archaeon, the first isolate of the lineage 'Asgard' archaea, and proposal of the new archaeal phylum Promethearchaeota phyl. nov. and kingdom Promethearchaeati regn. nov.</title>
        <authorList>
            <person name="Imachi H."/>
            <person name="Nobu M.K."/>
            <person name="Kato S."/>
            <person name="Takaki Y."/>
            <person name="Miyazaki M."/>
            <person name="Miyata M."/>
            <person name="Ogawara M."/>
            <person name="Saito Y."/>
            <person name="Sakai S."/>
            <person name="Tahara Y.O."/>
            <person name="Takano Y."/>
            <person name="Tasumi E."/>
            <person name="Uematsu K."/>
            <person name="Yoshimura T."/>
            <person name="Itoh T."/>
            <person name="Ohkuma M."/>
            <person name="Takai K."/>
        </authorList>
    </citation>
    <scope>NUCLEOTIDE SEQUENCE [LARGE SCALE GENOMIC DNA]</scope>
    <source>
        <strain evidence="4 5">MK-D1</strain>
    </source>
</reference>
<reference evidence="4 5" key="1">
    <citation type="journal article" date="2020" name="Nature">
        <title>Isolation of an archaeon at the prokaryote-eukaryote interface.</title>
        <authorList>
            <person name="Imachi H."/>
            <person name="Nobu M.K."/>
            <person name="Nakahara N."/>
            <person name="Morono Y."/>
            <person name="Ogawara M."/>
            <person name="Takaki Y."/>
            <person name="Takano Y."/>
            <person name="Uematsu K."/>
            <person name="Ikuta T."/>
            <person name="Ito M."/>
            <person name="Matsui Y."/>
            <person name="Miyazaki M."/>
            <person name="Murata K."/>
            <person name="Saito Y."/>
            <person name="Sakai S."/>
            <person name="Song C."/>
            <person name="Tasumi E."/>
            <person name="Yamanaka Y."/>
            <person name="Yamaguchi T."/>
            <person name="Kamagata Y."/>
            <person name="Tamaki H."/>
            <person name="Takai K."/>
        </authorList>
    </citation>
    <scope>NUCLEOTIDE SEQUENCE [LARGE SCALE GENOMIC DNA]</scope>
    <source>
        <strain evidence="4 5">MK-D1</strain>
    </source>
</reference>
<dbReference type="InterPro" id="IPR051911">
    <property type="entry name" value="SDR_oxidoreductase"/>
</dbReference>
<sequence length="338" mass="38189">MNKEKVLITGASSGIGLTCAIYLTYKGYKVIGTSRHPEKLNNDLLKNRYLEMLTKYTITHLKSSQETLVKGKIQIPDEIFENLDNLIEKIEFKPLDVTNSNSVSEIIPLLMAEGVRIIVNNAGSGFFGPIETLSIDHSKEQLDLNYFGQIRVIQNALPYMRNDGGIIVNMASLGGYIPLPFHSHYSSSKSALRMLTETLRLELQPFNIKVVSLNPGVINTPFNVNMHTPKAGSGPDSYDYQEENSITTLKKLLNALPTPKESPYYSAAKQTWETVVRNMIRGPSPQIVAEKLYKIITSKNPKVHYISSNFIQRFGYFLMRRITSDKLKIFITRKFYGI</sequence>
<dbReference type="KEGG" id="psyt:DSAG12_01377"/>
<dbReference type="GeneID" id="41329370"/>
<dbReference type="PANTHER" id="PTHR43976:SF16">
    <property type="entry name" value="SHORT-CHAIN DEHYDROGENASE_REDUCTASE FAMILY PROTEIN"/>
    <property type="match status" value="1"/>
</dbReference>
<evidence type="ECO:0000313" key="5">
    <source>
        <dbReference type="Proteomes" id="UP000321408"/>
    </source>
</evidence>
<dbReference type="InterPro" id="IPR036291">
    <property type="entry name" value="NAD(P)-bd_dom_sf"/>
</dbReference>
<dbReference type="PRINTS" id="PR00080">
    <property type="entry name" value="SDRFAMILY"/>
</dbReference>
<dbReference type="InterPro" id="IPR002347">
    <property type="entry name" value="SDR_fam"/>
</dbReference>
<protein>
    <submittedName>
        <fullName evidence="4">SDR family oxidoreductase</fullName>
        <ecNumber evidence="4">1.1.-.-</ecNumber>
    </submittedName>
</protein>
<dbReference type="AlphaFoldDB" id="A0A5B9D952"/>
<dbReference type="CDD" id="cd05374">
    <property type="entry name" value="17beta-HSD-like_SDR_c"/>
    <property type="match status" value="1"/>
</dbReference>
<dbReference type="OrthoDB" id="10157at2157"/>
<name>A0A5B9D952_9ARCH</name>
<accession>A0A5B9D952</accession>
<dbReference type="PROSITE" id="PS00061">
    <property type="entry name" value="ADH_SHORT"/>
    <property type="match status" value="1"/>
</dbReference>
<dbReference type="Gene3D" id="3.40.50.720">
    <property type="entry name" value="NAD(P)-binding Rossmann-like Domain"/>
    <property type="match status" value="1"/>
</dbReference>
<dbReference type="Pfam" id="PF00106">
    <property type="entry name" value="adh_short"/>
    <property type="match status" value="1"/>
</dbReference>
<dbReference type="SUPFAM" id="SSF51735">
    <property type="entry name" value="NAD(P)-binding Rossmann-fold domains"/>
    <property type="match status" value="1"/>
</dbReference>
<dbReference type="Proteomes" id="UP000321408">
    <property type="component" value="Chromosome"/>
</dbReference>
<keyword evidence="5" id="KW-1185">Reference proteome</keyword>
<gene>
    <name evidence="4" type="ORF">DSAG12_01377</name>
</gene>
<evidence type="ECO:0000256" key="1">
    <source>
        <dbReference type="ARBA" id="ARBA00006484"/>
    </source>
</evidence>
<keyword evidence="2 4" id="KW-0560">Oxidoreductase</keyword>
<proteinExistence type="inferred from homology"/>
<comment type="similarity">
    <text evidence="1 3">Belongs to the short-chain dehydrogenases/reductases (SDR) family.</text>
</comment>
<organism evidence="4 5">
    <name type="scientific">Promethearchaeum syntrophicum</name>
    <dbReference type="NCBI Taxonomy" id="2594042"/>
    <lineage>
        <taxon>Archaea</taxon>
        <taxon>Promethearchaeati</taxon>
        <taxon>Promethearchaeota</taxon>
        <taxon>Promethearchaeia</taxon>
        <taxon>Promethearchaeales</taxon>
        <taxon>Promethearchaeaceae</taxon>
        <taxon>Promethearchaeum</taxon>
    </lineage>
</organism>
<evidence type="ECO:0000313" key="4">
    <source>
        <dbReference type="EMBL" id="QEE15551.1"/>
    </source>
</evidence>
<dbReference type="RefSeq" id="WP_147662456.1">
    <property type="nucleotide sequence ID" value="NZ_CP042905.2"/>
</dbReference>
<dbReference type="PANTHER" id="PTHR43976">
    <property type="entry name" value="SHORT CHAIN DEHYDROGENASE"/>
    <property type="match status" value="1"/>
</dbReference>
<dbReference type="InterPro" id="IPR020904">
    <property type="entry name" value="Sc_DH/Rdtase_CS"/>
</dbReference>
<dbReference type="EMBL" id="CP042905">
    <property type="protein sequence ID" value="QEE15551.1"/>
    <property type="molecule type" value="Genomic_DNA"/>
</dbReference>
<evidence type="ECO:0000256" key="3">
    <source>
        <dbReference type="RuleBase" id="RU000363"/>
    </source>
</evidence>
<evidence type="ECO:0000256" key="2">
    <source>
        <dbReference type="ARBA" id="ARBA00023002"/>
    </source>
</evidence>